<dbReference type="InterPro" id="IPR004307">
    <property type="entry name" value="TspO_MBR"/>
</dbReference>
<dbReference type="InterPro" id="IPR038330">
    <property type="entry name" value="TspO/MBR-related_sf"/>
</dbReference>
<feature type="transmembrane region" description="Helical" evidence="6">
    <location>
        <begin position="104"/>
        <end position="123"/>
    </location>
</feature>
<accession>A0ABU0FM85</accession>
<feature type="transmembrane region" description="Helical" evidence="6">
    <location>
        <begin position="80"/>
        <end position="98"/>
    </location>
</feature>
<evidence type="ECO:0000313" key="8">
    <source>
        <dbReference type="Proteomes" id="UP001237448"/>
    </source>
</evidence>
<keyword evidence="4 6" id="KW-1133">Transmembrane helix</keyword>
<organism evidence="7 8">
    <name type="scientific">Labrys monachus</name>
    <dbReference type="NCBI Taxonomy" id="217067"/>
    <lineage>
        <taxon>Bacteria</taxon>
        <taxon>Pseudomonadati</taxon>
        <taxon>Pseudomonadota</taxon>
        <taxon>Alphaproteobacteria</taxon>
        <taxon>Hyphomicrobiales</taxon>
        <taxon>Xanthobacteraceae</taxon>
        <taxon>Labrys</taxon>
    </lineage>
</organism>
<comment type="similarity">
    <text evidence="2">Belongs to the TspO/BZRP family.</text>
</comment>
<dbReference type="PANTHER" id="PTHR10057">
    <property type="entry name" value="PERIPHERAL-TYPE BENZODIAZEPINE RECEPTOR"/>
    <property type="match status" value="1"/>
</dbReference>
<dbReference type="PIRSF" id="PIRSF005859">
    <property type="entry name" value="PBR"/>
    <property type="match status" value="1"/>
</dbReference>
<evidence type="ECO:0000256" key="5">
    <source>
        <dbReference type="ARBA" id="ARBA00023136"/>
    </source>
</evidence>
<dbReference type="Proteomes" id="UP001237448">
    <property type="component" value="Unassembled WGS sequence"/>
</dbReference>
<keyword evidence="3 6" id="KW-0812">Transmembrane</keyword>
<gene>
    <name evidence="7" type="ORF">J3R73_005041</name>
</gene>
<comment type="subcellular location">
    <subcellularLocation>
        <location evidence="1">Membrane</location>
        <topology evidence="1">Multi-pass membrane protein</topology>
    </subcellularLocation>
</comment>
<dbReference type="CDD" id="cd15904">
    <property type="entry name" value="TSPO_MBR"/>
    <property type="match status" value="1"/>
</dbReference>
<reference evidence="7 8" key="1">
    <citation type="submission" date="2023-07" db="EMBL/GenBank/DDBJ databases">
        <title>Genomic Encyclopedia of Type Strains, Phase IV (KMG-IV): sequencing the most valuable type-strain genomes for metagenomic binning, comparative biology and taxonomic classification.</title>
        <authorList>
            <person name="Goeker M."/>
        </authorList>
    </citation>
    <scope>NUCLEOTIDE SEQUENCE [LARGE SCALE GENOMIC DNA]</scope>
    <source>
        <strain evidence="7 8">DSM 5896</strain>
    </source>
</reference>
<evidence type="ECO:0000256" key="6">
    <source>
        <dbReference type="SAM" id="Phobius"/>
    </source>
</evidence>
<evidence type="ECO:0000256" key="1">
    <source>
        <dbReference type="ARBA" id="ARBA00004141"/>
    </source>
</evidence>
<dbReference type="Pfam" id="PF03073">
    <property type="entry name" value="TspO_MBR"/>
    <property type="match status" value="1"/>
</dbReference>
<proteinExistence type="inferred from homology"/>
<dbReference type="PANTHER" id="PTHR10057:SF0">
    <property type="entry name" value="TRANSLOCATOR PROTEIN"/>
    <property type="match status" value="1"/>
</dbReference>
<keyword evidence="8" id="KW-1185">Reference proteome</keyword>
<protein>
    <submittedName>
        <fullName evidence="7">Tryptophan-rich sensory protein</fullName>
    </submittedName>
</protein>
<evidence type="ECO:0000313" key="7">
    <source>
        <dbReference type="EMBL" id="MDQ0395249.1"/>
    </source>
</evidence>
<feature type="transmembrane region" description="Helical" evidence="6">
    <location>
        <begin position="135"/>
        <end position="157"/>
    </location>
</feature>
<sequence length="161" mass="17625">MTARDWFRALVCVLLCLGIALIGSYATVSEIPVWYAKLTKPIWTPPNGVFPIAWTLLYVMIAASLWLLWSRTPPSPRRSLVLALFLVQLALNAAWSPVFFGGHAIMTGLVVIAALAVVLAFTVRKAFALNRAAAWLLVPYLLWVCYALSLNAGIAILNPTS</sequence>
<dbReference type="EMBL" id="JAUSVK010000001">
    <property type="protein sequence ID" value="MDQ0395249.1"/>
    <property type="molecule type" value="Genomic_DNA"/>
</dbReference>
<name>A0ABU0FM85_9HYPH</name>
<comment type="caution">
    <text evidence="7">The sequence shown here is derived from an EMBL/GenBank/DDBJ whole genome shotgun (WGS) entry which is preliminary data.</text>
</comment>
<evidence type="ECO:0000256" key="3">
    <source>
        <dbReference type="ARBA" id="ARBA00022692"/>
    </source>
</evidence>
<dbReference type="Gene3D" id="1.20.1260.100">
    <property type="entry name" value="TspO/MBR protein"/>
    <property type="match status" value="1"/>
</dbReference>
<dbReference type="RefSeq" id="WP_307433762.1">
    <property type="nucleotide sequence ID" value="NZ_JAUSVK010000001.1"/>
</dbReference>
<keyword evidence="5 6" id="KW-0472">Membrane</keyword>
<feature type="transmembrane region" description="Helical" evidence="6">
    <location>
        <begin position="50"/>
        <end position="68"/>
    </location>
</feature>
<evidence type="ECO:0000256" key="2">
    <source>
        <dbReference type="ARBA" id="ARBA00007524"/>
    </source>
</evidence>
<evidence type="ECO:0000256" key="4">
    <source>
        <dbReference type="ARBA" id="ARBA00022989"/>
    </source>
</evidence>